<reference evidence="2" key="1">
    <citation type="journal article" date="2022" name="Mol. Ecol. Resour.">
        <title>The genomes of chicory, endive, great burdock and yacon provide insights into Asteraceae palaeo-polyploidization history and plant inulin production.</title>
        <authorList>
            <person name="Fan W."/>
            <person name="Wang S."/>
            <person name="Wang H."/>
            <person name="Wang A."/>
            <person name="Jiang F."/>
            <person name="Liu H."/>
            <person name="Zhao H."/>
            <person name="Xu D."/>
            <person name="Zhang Y."/>
        </authorList>
    </citation>
    <scope>NUCLEOTIDE SEQUENCE [LARGE SCALE GENOMIC DNA]</scope>
    <source>
        <strain evidence="2">cv. Yunnan</strain>
    </source>
</reference>
<dbReference type="EMBL" id="CM042033">
    <property type="protein sequence ID" value="KAI3775495.1"/>
    <property type="molecule type" value="Genomic_DNA"/>
</dbReference>
<dbReference type="Proteomes" id="UP001056120">
    <property type="component" value="Linkage Group LG16"/>
</dbReference>
<evidence type="ECO:0000313" key="1">
    <source>
        <dbReference type="EMBL" id="KAI3775495.1"/>
    </source>
</evidence>
<gene>
    <name evidence="1" type="ORF">L1987_50073</name>
</gene>
<comment type="caution">
    <text evidence="1">The sequence shown here is derived from an EMBL/GenBank/DDBJ whole genome shotgun (WGS) entry which is preliminary data.</text>
</comment>
<proteinExistence type="predicted"/>
<accession>A0ACB9FXC7</accession>
<evidence type="ECO:0000313" key="2">
    <source>
        <dbReference type="Proteomes" id="UP001056120"/>
    </source>
</evidence>
<reference evidence="1 2" key="2">
    <citation type="journal article" date="2022" name="Mol. Ecol. Resour.">
        <title>The genomes of chicory, endive, great burdock and yacon provide insights into Asteraceae paleo-polyploidization history and plant inulin production.</title>
        <authorList>
            <person name="Fan W."/>
            <person name="Wang S."/>
            <person name="Wang H."/>
            <person name="Wang A."/>
            <person name="Jiang F."/>
            <person name="Liu H."/>
            <person name="Zhao H."/>
            <person name="Xu D."/>
            <person name="Zhang Y."/>
        </authorList>
    </citation>
    <scope>NUCLEOTIDE SEQUENCE [LARGE SCALE GENOMIC DNA]</scope>
    <source>
        <strain evidence="2">cv. Yunnan</strain>
        <tissue evidence="1">Leaves</tissue>
    </source>
</reference>
<organism evidence="1 2">
    <name type="scientific">Smallanthus sonchifolius</name>
    <dbReference type="NCBI Taxonomy" id="185202"/>
    <lineage>
        <taxon>Eukaryota</taxon>
        <taxon>Viridiplantae</taxon>
        <taxon>Streptophyta</taxon>
        <taxon>Embryophyta</taxon>
        <taxon>Tracheophyta</taxon>
        <taxon>Spermatophyta</taxon>
        <taxon>Magnoliopsida</taxon>
        <taxon>eudicotyledons</taxon>
        <taxon>Gunneridae</taxon>
        <taxon>Pentapetalae</taxon>
        <taxon>asterids</taxon>
        <taxon>campanulids</taxon>
        <taxon>Asterales</taxon>
        <taxon>Asteraceae</taxon>
        <taxon>Asteroideae</taxon>
        <taxon>Heliantheae alliance</taxon>
        <taxon>Millerieae</taxon>
        <taxon>Smallanthus</taxon>
    </lineage>
</organism>
<name>A0ACB9FXC7_9ASTR</name>
<sequence>MFVIAANRSNFRSCCLGILKNFAMLDESKFDVHLNLWALRIPRELCKAATKLLNGHMLDRPRIKPITEDPTSEKTRYVILSEKVQNADLSDIPTQKLNELEKLCKIETVPYTLTLGYSYWGADHVLKQVLPPGLEVPSSFETIVTLLI</sequence>
<keyword evidence="2" id="KW-1185">Reference proteome</keyword>
<protein>
    <submittedName>
        <fullName evidence="1">Uncharacterized protein</fullName>
    </submittedName>
</protein>